<evidence type="ECO:0000256" key="9">
    <source>
        <dbReference type="ARBA" id="ARBA00022679"/>
    </source>
</evidence>
<evidence type="ECO:0000256" key="22">
    <source>
        <dbReference type="ARBA" id="ARBA00066492"/>
    </source>
</evidence>
<dbReference type="Pfam" id="PF00730">
    <property type="entry name" value="HhH-GPD"/>
    <property type="match status" value="1"/>
</dbReference>
<evidence type="ECO:0000256" key="16">
    <source>
        <dbReference type="ARBA" id="ARBA00022842"/>
    </source>
</evidence>
<keyword evidence="23" id="KW-0175">Coiled coil</keyword>
<dbReference type="GO" id="GO:0035485">
    <property type="term" value="F:adenine/guanine mispair binding"/>
    <property type="evidence" value="ECO:0007669"/>
    <property type="project" value="TreeGrafter"/>
</dbReference>
<dbReference type="Gene3D" id="1.20.1260.110">
    <property type="entry name" value="DNA integrity scanning linker region"/>
    <property type="match status" value="1"/>
</dbReference>
<evidence type="ECO:0000256" key="7">
    <source>
        <dbReference type="ARBA" id="ARBA00022023"/>
    </source>
</evidence>
<dbReference type="NCBIfam" id="NF010009">
    <property type="entry name" value="PRK13482.1"/>
    <property type="match status" value="1"/>
</dbReference>
<dbReference type="Pfam" id="PF10635">
    <property type="entry name" value="DisA-linker"/>
    <property type="match status" value="1"/>
</dbReference>
<feature type="compositionally biased region" description="Low complexity" evidence="24">
    <location>
        <begin position="303"/>
        <end position="348"/>
    </location>
</feature>
<dbReference type="Gene3D" id="1.10.340.30">
    <property type="entry name" value="Hypothetical protein, domain 2"/>
    <property type="match status" value="1"/>
</dbReference>
<keyword evidence="15" id="KW-0067">ATP-binding</keyword>
<protein>
    <recommendedName>
        <fullName evidence="7">Adenine DNA glycosylase</fullName>
        <ecNumber evidence="22">2.7.7.85</ecNumber>
        <ecNumber evidence="6">3.2.2.31</ecNumber>
    </recommendedName>
</protein>
<dbReference type="FunFam" id="3.40.1700.10:FF:000001">
    <property type="entry name" value="DNA integrity scanning protein DisA"/>
    <property type="match status" value="1"/>
</dbReference>
<sequence length="667" mass="71659">MPVPPSDDDLLRATLAAVAPGTELRDGLERILRGRTGALIVLGHDRVIEQIATGGFPLDIEFSATRLRELAKMDGAVVVDRDVTRILHAATQLLPDAGIDTSESGTRHRTAERVAKQTGYPVVSVSQSMRIIQLYVAGRRVVLEDSSAILSRANQALQTLERYKARLDEVTGTLSALEIEDLVTVRDVANVLQRLEMVRRIKDEIAEYVVQLGTDGRLLSLQLEELTGGLSDDLGLVIRDYLTEAKAGFSLEESVANLVAMDNTELLDPSAGPRPWGSPSSATRWTPRSARSGTGCCPRCRGCRAPSSTGSSGISGRCRSCSRPTSTTSWTSTGSVRAAPASCARASPGWPRRASSSATSDVPRVAPEAEVLRRRVLGWYAEHARPLPWRDPATPAWGVYVSEVMAQQTPVARVEPVWREWMARWPTPEALAEASPGDVVRAWGRLGYPRRALRLREAAMVILERHGGEVPADEDALRALPGVGAYTAAAVAAFAFGRRTVVVDTNVRRVLARAVEGRALAAPSLTAAEQRLAATLVPTAAADAAVWNVAVMELGALVCRARVPRCADCPLAQVCAWRAAGSPAEAGPPRRGQAWAGTDRQMRGALVQVLRERSSPVPRGALEEAVAQRLRRHGTGHLEQVDRCLASLVEDGLVEPVPDGTAFALPA</sequence>
<comment type="catalytic activity">
    <reaction evidence="2">
        <text>2 ATP = 3',3'-c-di-AMP + 2 diphosphate</text>
        <dbReference type="Rhea" id="RHEA:35655"/>
        <dbReference type="ChEBI" id="CHEBI:30616"/>
        <dbReference type="ChEBI" id="CHEBI:33019"/>
        <dbReference type="ChEBI" id="CHEBI:71500"/>
        <dbReference type="EC" id="2.7.7.85"/>
    </reaction>
</comment>
<dbReference type="Gene3D" id="3.40.1700.10">
    <property type="entry name" value="DNA integrity scanning protein, DisA, N-terminal domain"/>
    <property type="match status" value="1"/>
</dbReference>
<dbReference type="SMART" id="SM00525">
    <property type="entry name" value="FES"/>
    <property type="match status" value="1"/>
</dbReference>
<dbReference type="InterPro" id="IPR000445">
    <property type="entry name" value="HhH_motif"/>
</dbReference>
<dbReference type="Pfam" id="PF00633">
    <property type="entry name" value="HHH"/>
    <property type="match status" value="1"/>
</dbReference>
<keyword evidence="19" id="KW-0238">DNA-binding</keyword>
<dbReference type="InterPro" id="IPR036888">
    <property type="entry name" value="DNA_integrity_DisA_N_sf"/>
</dbReference>
<comment type="cofactor">
    <cofactor evidence="4">
        <name>[4Fe-4S] cluster</name>
        <dbReference type="ChEBI" id="CHEBI:49883"/>
    </cofactor>
</comment>
<evidence type="ECO:0000256" key="14">
    <source>
        <dbReference type="ARBA" id="ARBA00022801"/>
    </source>
</evidence>
<dbReference type="InterPro" id="IPR003651">
    <property type="entry name" value="Endonuclease3_FeS-loop_motif"/>
</dbReference>
<proteinExistence type="inferred from homology"/>
<keyword evidence="21" id="KW-0326">Glycosidase</keyword>
<dbReference type="KEGG" id="pei:H9L10_13355"/>
<dbReference type="PROSITE" id="PS51794">
    <property type="entry name" value="DAC"/>
    <property type="match status" value="1"/>
</dbReference>
<dbReference type="GO" id="GO:0005524">
    <property type="term" value="F:ATP binding"/>
    <property type="evidence" value="ECO:0007669"/>
    <property type="project" value="UniProtKB-KW"/>
</dbReference>
<dbReference type="GO" id="GO:0000701">
    <property type="term" value="F:purine-specific mismatch base pair DNA N-glycosylase activity"/>
    <property type="evidence" value="ECO:0007669"/>
    <property type="project" value="UniProtKB-EC"/>
</dbReference>
<dbReference type="InterPro" id="IPR003390">
    <property type="entry name" value="DNA_integrity_scan_DisA_N"/>
</dbReference>
<dbReference type="EMBL" id="CP060712">
    <property type="protein sequence ID" value="QNN49197.1"/>
    <property type="molecule type" value="Genomic_DNA"/>
</dbReference>
<evidence type="ECO:0000256" key="21">
    <source>
        <dbReference type="ARBA" id="ARBA00023295"/>
    </source>
</evidence>
<evidence type="ECO:0000256" key="19">
    <source>
        <dbReference type="ARBA" id="ARBA00023125"/>
    </source>
</evidence>
<feature type="region of interest" description="Disordered" evidence="24">
    <location>
        <begin position="268"/>
        <end position="363"/>
    </location>
</feature>
<comment type="catalytic activity">
    <reaction evidence="1">
        <text>Hydrolyzes free adenine bases from 7,8-dihydro-8-oxoguanine:adenine mismatched double-stranded DNA, leaving an apurinic site.</text>
        <dbReference type="EC" id="3.2.2.31"/>
    </reaction>
</comment>
<dbReference type="InterPro" id="IPR004036">
    <property type="entry name" value="Endonuclease-III-like_CS2"/>
</dbReference>
<evidence type="ECO:0000256" key="5">
    <source>
        <dbReference type="ARBA" id="ARBA00008343"/>
    </source>
</evidence>
<dbReference type="CDD" id="cd00056">
    <property type="entry name" value="ENDO3c"/>
    <property type="match status" value="1"/>
</dbReference>
<dbReference type="SMART" id="SM00478">
    <property type="entry name" value="ENDO3c"/>
    <property type="match status" value="1"/>
</dbReference>
<keyword evidence="9" id="KW-0808">Transferase</keyword>
<dbReference type="InterPro" id="IPR011257">
    <property type="entry name" value="DNA_glycosylase"/>
</dbReference>
<dbReference type="GO" id="GO:0106408">
    <property type="term" value="F:diadenylate cyclase activity"/>
    <property type="evidence" value="ECO:0007669"/>
    <property type="project" value="UniProtKB-EC"/>
</dbReference>
<comment type="similarity">
    <text evidence="5">Belongs to the Nth/MutY family.</text>
</comment>
<dbReference type="GO" id="GO:0051539">
    <property type="term" value="F:4 iron, 4 sulfur cluster binding"/>
    <property type="evidence" value="ECO:0007669"/>
    <property type="project" value="UniProtKB-KW"/>
</dbReference>
<keyword evidence="8" id="KW-0004">4Fe-4S</keyword>
<dbReference type="SUPFAM" id="SSF48150">
    <property type="entry name" value="DNA-glycosylase"/>
    <property type="match status" value="1"/>
</dbReference>
<gene>
    <name evidence="26" type="primary">disA</name>
    <name evidence="26" type="ORF">H9L10_13355</name>
</gene>
<dbReference type="InterPro" id="IPR023170">
    <property type="entry name" value="HhH_base_excis_C"/>
</dbReference>
<evidence type="ECO:0000256" key="2">
    <source>
        <dbReference type="ARBA" id="ARBA00000877"/>
    </source>
</evidence>
<evidence type="ECO:0000256" key="15">
    <source>
        <dbReference type="ARBA" id="ARBA00022840"/>
    </source>
</evidence>
<evidence type="ECO:0000313" key="27">
    <source>
        <dbReference type="Proteomes" id="UP000515976"/>
    </source>
</evidence>
<evidence type="ECO:0000256" key="11">
    <source>
        <dbReference type="ARBA" id="ARBA00022723"/>
    </source>
</evidence>
<dbReference type="FunFam" id="1.10.340.30:FF:000003">
    <property type="entry name" value="A/G-specific adenine glycosylase"/>
    <property type="match status" value="1"/>
</dbReference>
<evidence type="ECO:0000259" key="25">
    <source>
        <dbReference type="PROSITE" id="PS51794"/>
    </source>
</evidence>
<evidence type="ECO:0000256" key="4">
    <source>
        <dbReference type="ARBA" id="ARBA00001966"/>
    </source>
</evidence>
<keyword evidence="12" id="KW-0547">Nucleotide-binding</keyword>
<evidence type="ECO:0000256" key="24">
    <source>
        <dbReference type="SAM" id="MobiDB-lite"/>
    </source>
</evidence>
<keyword evidence="16" id="KW-0460">Magnesium</keyword>
<comment type="cofactor">
    <cofactor evidence="3">
        <name>Mg(2+)</name>
        <dbReference type="ChEBI" id="CHEBI:18420"/>
    </cofactor>
</comment>
<evidence type="ECO:0000256" key="6">
    <source>
        <dbReference type="ARBA" id="ARBA00012045"/>
    </source>
</evidence>
<evidence type="ECO:0000256" key="1">
    <source>
        <dbReference type="ARBA" id="ARBA00000843"/>
    </source>
</evidence>
<dbReference type="EC" id="2.7.7.85" evidence="22"/>
<dbReference type="InterPro" id="IPR018906">
    <property type="entry name" value="DNA_integrity_scan_DisA_link"/>
</dbReference>
<dbReference type="GO" id="GO:0046872">
    <property type="term" value="F:metal ion binding"/>
    <property type="evidence" value="ECO:0007669"/>
    <property type="project" value="UniProtKB-KW"/>
</dbReference>
<dbReference type="PANTHER" id="PTHR42944">
    <property type="entry name" value="ADENINE DNA GLYCOSYLASE"/>
    <property type="match status" value="1"/>
</dbReference>
<dbReference type="SUPFAM" id="SSF143597">
    <property type="entry name" value="YojJ-like"/>
    <property type="match status" value="1"/>
</dbReference>
<keyword evidence="20" id="KW-0234">DNA repair</keyword>
<keyword evidence="10" id="KW-0548">Nucleotidyltransferase</keyword>
<evidence type="ECO:0000256" key="20">
    <source>
        <dbReference type="ARBA" id="ARBA00023204"/>
    </source>
</evidence>
<keyword evidence="18" id="KW-0411">Iron-sulfur</keyword>
<keyword evidence="27" id="KW-1185">Reference proteome</keyword>
<dbReference type="PROSITE" id="PS01155">
    <property type="entry name" value="ENDONUCLEASE_III_2"/>
    <property type="match status" value="1"/>
</dbReference>
<dbReference type="InterPro" id="IPR003265">
    <property type="entry name" value="HhH-GPD_domain"/>
</dbReference>
<keyword evidence="17" id="KW-0408">Iron</keyword>
<evidence type="ECO:0000256" key="12">
    <source>
        <dbReference type="ARBA" id="ARBA00022741"/>
    </source>
</evidence>
<dbReference type="InterPro" id="IPR044298">
    <property type="entry name" value="MIG/MutY"/>
</dbReference>
<keyword evidence="13" id="KW-0227">DNA damage</keyword>
<dbReference type="GO" id="GO:0006284">
    <property type="term" value="P:base-excision repair"/>
    <property type="evidence" value="ECO:0007669"/>
    <property type="project" value="InterPro"/>
</dbReference>
<dbReference type="GO" id="GO:0006298">
    <property type="term" value="P:mismatch repair"/>
    <property type="evidence" value="ECO:0007669"/>
    <property type="project" value="TreeGrafter"/>
</dbReference>
<evidence type="ECO:0000256" key="13">
    <source>
        <dbReference type="ARBA" id="ARBA00022763"/>
    </source>
</evidence>
<keyword evidence="14" id="KW-0378">Hydrolase</keyword>
<evidence type="ECO:0000313" key="26">
    <source>
        <dbReference type="EMBL" id="QNN49197.1"/>
    </source>
</evidence>
<dbReference type="PANTHER" id="PTHR42944:SF1">
    <property type="entry name" value="ADENINE DNA GLYCOSYLASE"/>
    <property type="match status" value="1"/>
</dbReference>
<evidence type="ECO:0000256" key="18">
    <source>
        <dbReference type="ARBA" id="ARBA00023014"/>
    </source>
</evidence>
<evidence type="ECO:0000256" key="10">
    <source>
        <dbReference type="ARBA" id="ARBA00022695"/>
    </source>
</evidence>
<evidence type="ECO:0000256" key="3">
    <source>
        <dbReference type="ARBA" id="ARBA00001946"/>
    </source>
</evidence>
<dbReference type="Proteomes" id="UP000515976">
    <property type="component" value="Chromosome"/>
</dbReference>
<dbReference type="GO" id="GO:0034039">
    <property type="term" value="F:8-oxo-7,8-dihydroguanine DNA N-glycosylase activity"/>
    <property type="evidence" value="ECO:0007669"/>
    <property type="project" value="TreeGrafter"/>
</dbReference>
<dbReference type="InterPro" id="IPR038331">
    <property type="entry name" value="DisA_sf"/>
</dbReference>
<dbReference type="EC" id="3.2.2.31" evidence="6"/>
<dbReference type="Gene3D" id="1.10.1670.10">
    <property type="entry name" value="Helix-hairpin-Helix base-excision DNA repair enzymes (C-terminal)"/>
    <property type="match status" value="1"/>
</dbReference>
<dbReference type="Pfam" id="PF02457">
    <property type="entry name" value="DAC"/>
    <property type="match status" value="1"/>
</dbReference>
<keyword evidence="11" id="KW-0479">Metal-binding</keyword>
<dbReference type="GO" id="GO:0032357">
    <property type="term" value="F:oxidized purine DNA binding"/>
    <property type="evidence" value="ECO:0007669"/>
    <property type="project" value="TreeGrafter"/>
</dbReference>
<accession>A0A7G9R0S2</accession>
<dbReference type="AlphaFoldDB" id="A0A7G9R0S2"/>
<evidence type="ECO:0000256" key="8">
    <source>
        <dbReference type="ARBA" id="ARBA00022485"/>
    </source>
</evidence>
<reference evidence="26 27" key="1">
    <citation type="submission" date="2020-08" db="EMBL/GenBank/DDBJ databases">
        <title>Genome sequence of Phycicoccus endophyticus JCM 31784T.</title>
        <authorList>
            <person name="Hyun D.-W."/>
            <person name="Bae J.-W."/>
        </authorList>
    </citation>
    <scope>NUCLEOTIDE SEQUENCE [LARGE SCALE GENOMIC DNA]</scope>
    <source>
        <strain evidence="26 27">JCM 31784</strain>
    </source>
</reference>
<feature type="domain" description="DAC" evidence="25">
    <location>
        <begin position="8"/>
        <end position="146"/>
    </location>
</feature>
<evidence type="ECO:0000256" key="23">
    <source>
        <dbReference type="SAM" id="Coils"/>
    </source>
</evidence>
<name>A0A7G9R0S2_9MICO</name>
<feature type="coiled-coil region" evidence="23">
    <location>
        <begin position="150"/>
        <end position="180"/>
    </location>
</feature>
<organism evidence="26 27">
    <name type="scientific">Phycicoccus endophyticus</name>
    <dbReference type="NCBI Taxonomy" id="1690220"/>
    <lineage>
        <taxon>Bacteria</taxon>
        <taxon>Bacillati</taxon>
        <taxon>Actinomycetota</taxon>
        <taxon>Actinomycetes</taxon>
        <taxon>Micrococcales</taxon>
        <taxon>Intrasporangiaceae</taxon>
        <taxon>Phycicoccus</taxon>
    </lineage>
</organism>
<evidence type="ECO:0000256" key="17">
    <source>
        <dbReference type="ARBA" id="ARBA00023004"/>
    </source>
</evidence>